<protein>
    <submittedName>
        <fullName evidence="1">Uncharacterized protein</fullName>
    </submittedName>
</protein>
<accession>A0AAN5CBW2</accession>
<keyword evidence="2" id="KW-1185">Reference proteome</keyword>
<name>A0AAN5CBW2_9BILA</name>
<dbReference type="Proteomes" id="UP001328107">
    <property type="component" value="Unassembled WGS sequence"/>
</dbReference>
<evidence type="ECO:0000313" key="1">
    <source>
        <dbReference type="EMBL" id="GMR38735.1"/>
    </source>
</evidence>
<gene>
    <name evidence="1" type="ORF">PMAYCL1PPCAC_08930</name>
</gene>
<sequence length="245" mass="28030">MKMASAIPFIDQLYISKGWTWCPATLQSNPTLITIIISISCEKGKPRLFKQRLIRVYPLAISHGGFAKRKNVREKTEEFEWEMEFEKIDEVLHVHIRHILGKRIQVAALFDFDDALTRGVVSTITRGKQFGQLYVHGMKQISKDTGHFLKTITTDEIGMFNLIAGEIEDDPVGFPTHFASLARSMVLQLVNKDGTGQNEQYVFGLLDANWEQIILDLFAQKIDKLSIDTCYEEYLSENEAKLLME</sequence>
<organism evidence="1 2">
    <name type="scientific">Pristionchus mayeri</name>
    <dbReference type="NCBI Taxonomy" id="1317129"/>
    <lineage>
        <taxon>Eukaryota</taxon>
        <taxon>Metazoa</taxon>
        <taxon>Ecdysozoa</taxon>
        <taxon>Nematoda</taxon>
        <taxon>Chromadorea</taxon>
        <taxon>Rhabditida</taxon>
        <taxon>Rhabditina</taxon>
        <taxon>Diplogasteromorpha</taxon>
        <taxon>Diplogasteroidea</taxon>
        <taxon>Neodiplogasteridae</taxon>
        <taxon>Pristionchus</taxon>
    </lineage>
</organism>
<dbReference type="EMBL" id="BTRK01000002">
    <property type="protein sequence ID" value="GMR38735.1"/>
    <property type="molecule type" value="Genomic_DNA"/>
</dbReference>
<comment type="caution">
    <text evidence="1">The sequence shown here is derived from an EMBL/GenBank/DDBJ whole genome shotgun (WGS) entry which is preliminary data.</text>
</comment>
<reference evidence="2" key="1">
    <citation type="submission" date="2022-10" db="EMBL/GenBank/DDBJ databases">
        <title>Genome assembly of Pristionchus species.</title>
        <authorList>
            <person name="Yoshida K."/>
            <person name="Sommer R.J."/>
        </authorList>
    </citation>
    <scope>NUCLEOTIDE SEQUENCE [LARGE SCALE GENOMIC DNA]</scope>
    <source>
        <strain evidence="2">RS5460</strain>
    </source>
</reference>
<evidence type="ECO:0000313" key="2">
    <source>
        <dbReference type="Proteomes" id="UP001328107"/>
    </source>
</evidence>
<proteinExistence type="predicted"/>
<dbReference type="AlphaFoldDB" id="A0AAN5CBW2"/>
<feature type="non-terminal residue" evidence="1">
    <location>
        <position position="245"/>
    </location>
</feature>